<dbReference type="EMBL" id="BNJQ01000010">
    <property type="protein sequence ID" value="GHP05452.1"/>
    <property type="molecule type" value="Genomic_DNA"/>
</dbReference>
<dbReference type="GO" id="GO:0005739">
    <property type="term" value="C:mitochondrion"/>
    <property type="evidence" value="ECO:0007669"/>
    <property type="project" value="TreeGrafter"/>
</dbReference>
<dbReference type="PANTHER" id="PTHR12126">
    <property type="entry name" value="NADH-UBIQUINONE OXIDOREDUCTASE 39 KDA SUBUNIT-RELATED"/>
    <property type="match status" value="1"/>
</dbReference>
<evidence type="ECO:0000256" key="1">
    <source>
        <dbReference type="SAM" id="Phobius"/>
    </source>
</evidence>
<keyword evidence="4" id="KW-1185">Reference proteome</keyword>
<dbReference type="InterPro" id="IPR036291">
    <property type="entry name" value="NAD(P)-bd_dom_sf"/>
</dbReference>
<keyword evidence="1" id="KW-0812">Transmembrane</keyword>
<dbReference type="PANTHER" id="PTHR12126:SF16">
    <property type="entry name" value="MIOREX COMPLEX COMPONENT 2"/>
    <property type="match status" value="1"/>
</dbReference>
<feature type="transmembrane region" description="Helical" evidence="1">
    <location>
        <begin position="6"/>
        <end position="26"/>
    </location>
</feature>
<accession>A0A830HFE2</accession>
<dbReference type="SUPFAM" id="SSF51735">
    <property type="entry name" value="NAD(P)-binding Rossmann-fold domains"/>
    <property type="match status" value="1"/>
</dbReference>
<sequence length="249" mass="25366">MPGQAPARVVVVGASGFVGGAIVNLASSRRLCGRIASVLGVSRSGTAAAHPSPLSDARSDVSTTYLALDVLAPRGNDELASALEGATAVIVSVGFAPLPFVAYDKQVRMNGESNKRVLEAAATAKVPRAVLVNAAMAEPLVSLGVVPRGYYDGKMMAREAARAFVDAEPATRSAAVLKPGPIHGWRAVAPGVALPLSAAMVPAETVLRAVASPGSTLADLTPVSVSRVAEVAIEQATRDGVTGYEEFAL</sequence>
<protein>
    <recommendedName>
        <fullName evidence="2">NAD(P)-binding domain-containing protein</fullName>
    </recommendedName>
</protein>
<dbReference type="Pfam" id="PF13460">
    <property type="entry name" value="NAD_binding_10"/>
    <property type="match status" value="1"/>
</dbReference>
<reference evidence="3" key="1">
    <citation type="submission" date="2020-10" db="EMBL/GenBank/DDBJ databases">
        <title>Unveiling of a novel bifunctional photoreceptor, Dualchrome1, isolated from a cosmopolitan green alga.</title>
        <authorList>
            <person name="Suzuki S."/>
            <person name="Kawachi M."/>
        </authorList>
    </citation>
    <scope>NUCLEOTIDE SEQUENCE</scope>
    <source>
        <strain evidence="3">NIES 2893</strain>
    </source>
</reference>
<feature type="domain" description="NAD(P)-binding" evidence="2">
    <location>
        <begin position="13"/>
        <end position="140"/>
    </location>
</feature>
<comment type="caution">
    <text evidence="3">The sequence shown here is derived from an EMBL/GenBank/DDBJ whole genome shotgun (WGS) entry which is preliminary data.</text>
</comment>
<dbReference type="InterPro" id="IPR016040">
    <property type="entry name" value="NAD(P)-bd_dom"/>
</dbReference>
<dbReference type="AlphaFoldDB" id="A0A830HFE2"/>
<keyword evidence="1" id="KW-1133">Transmembrane helix</keyword>
<gene>
    <name evidence="3" type="ORF">PPROV_000420200</name>
</gene>
<dbReference type="Proteomes" id="UP000660262">
    <property type="component" value="Unassembled WGS sequence"/>
</dbReference>
<dbReference type="Gene3D" id="3.40.50.720">
    <property type="entry name" value="NAD(P)-binding Rossmann-like Domain"/>
    <property type="match status" value="1"/>
</dbReference>
<dbReference type="InterPro" id="IPR051207">
    <property type="entry name" value="ComplexI_NDUFA9_subunit"/>
</dbReference>
<evidence type="ECO:0000313" key="3">
    <source>
        <dbReference type="EMBL" id="GHP05452.1"/>
    </source>
</evidence>
<organism evidence="3 4">
    <name type="scientific">Pycnococcus provasolii</name>
    <dbReference type="NCBI Taxonomy" id="41880"/>
    <lineage>
        <taxon>Eukaryota</taxon>
        <taxon>Viridiplantae</taxon>
        <taxon>Chlorophyta</taxon>
        <taxon>Pseudoscourfieldiophyceae</taxon>
        <taxon>Pseudoscourfieldiales</taxon>
        <taxon>Pycnococcaceae</taxon>
        <taxon>Pycnococcus</taxon>
    </lineage>
</organism>
<proteinExistence type="predicted"/>
<name>A0A830HFE2_9CHLO</name>
<evidence type="ECO:0000259" key="2">
    <source>
        <dbReference type="Pfam" id="PF13460"/>
    </source>
</evidence>
<keyword evidence="1" id="KW-0472">Membrane</keyword>
<evidence type="ECO:0000313" key="4">
    <source>
        <dbReference type="Proteomes" id="UP000660262"/>
    </source>
</evidence>
<dbReference type="GO" id="GO:0044877">
    <property type="term" value="F:protein-containing complex binding"/>
    <property type="evidence" value="ECO:0007669"/>
    <property type="project" value="TreeGrafter"/>
</dbReference>